<evidence type="ECO:0000256" key="13">
    <source>
        <dbReference type="ARBA" id="ARBA00059827"/>
    </source>
</evidence>
<dbReference type="Proteomes" id="UP000000466">
    <property type="component" value="Chromosome"/>
</dbReference>
<dbReference type="InterPro" id="IPR052155">
    <property type="entry name" value="Biofilm_reg_signaling"/>
</dbReference>
<evidence type="ECO:0000256" key="4">
    <source>
        <dbReference type="ARBA" id="ARBA00022636"/>
    </source>
</evidence>
<feature type="domain" description="PAS" evidence="16">
    <location>
        <begin position="572"/>
        <end position="642"/>
    </location>
</feature>
<dbReference type="CDD" id="cd01948">
    <property type="entry name" value="EAL"/>
    <property type="match status" value="1"/>
</dbReference>
<evidence type="ECO:0000259" key="20">
    <source>
        <dbReference type="PROSITE" id="PS50887"/>
    </source>
</evidence>
<dbReference type="InterPro" id="IPR013655">
    <property type="entry name" value="PAS_fold_3"/>
</dbReference>
<protein>
    <recommendedName>
        <fullName evidence="14">Sensor protein FixL</fullName>
        <ecNumber evidence="3">3.1.4.52</ecNumber>
    </recommendedName>
</protein>
<dbReference type="SMART" id="SM00065">
    <property type="entry name" value="GAF"/>
    <property type="match status" value="1"/>
</dbReference>
<dbReference type="eggNOG" id="COG3614">
    <property type="taxonomic scope" value="Bacteria"/>
</dbReference>
<dbReference type="InterPro" id="IPR013767">
    <property type="entry name" value="PAS_fold"/>
</dbReference>
<dbReference type="FunFam" id="3.20.20.450:FF:000001">
    <property type="entry name" value="Cyclic di-GMP phosphodiesterase yahA"/>
    <property type="match status" value="1"/>
</dbReference>
<dbReference type="PROSITE" id="PS50887">
    <property type="entry name" value="GGDEF"/>
    <property type="match status" value="1"/>
</dbReference>
<dbReference type="InterPro" id="IPR029787">
    <property type="entry name" value="Nucleotide_cyclase"/>
</dbReference>
<feature type="domain" description="EAL" evidence="19">
    <location>
        <begin position="1037"/>
        <end position="1291"/>
    </location>
</feature>
<dbReference type="Gene3D" id="3.20.20.450">
    <property type="entry name" value="EAL domain"/>
    <property type="match status" value="1"/>
</dbReference>
<evidence type="ECO:0000259" key="18">
    <source>
        <dbReference type="PROSITE" id="PS50839"/>
    </source>
</evidence>
<dbReference type="PROSITE" id="PS50112">
    <property type="entry name" value="PAS"/>
    <property type="match status" value="3"/>
</dbReference>
<evidence type="ECO:0000256" key="3">
    <source>
        <dbReference type="ARBA" id="ARBA00012282"/>
    </source>
</evidence>
<dbReference type="eggNOG" id="COG2203">
    <property type="taxonomic scope" value="Bacteria"/>
</dbReference>
<dbReference type="Gene3D" id="3.30.70.270">
    <property type="match status" value="1"/>
</dbReference>
<comment type="cofactor">
    <cofactor evidence="1">
        <name>Mg(2+)</name>
        <dbReference type="ChEBI" id="CHEBI:18420"/>
    </cofactor>
</comment>
<keyword evidence="10" id="KW-1133">Transmembrane helix</keyword>
<dbReference type="Pfam" id="PF03924">
    <property type="entry name" value="CHASE"/>
    <property type="match status" value="1"/>
</dbReference>
<dbReference type="OrthoDB" id="9804951at2"/>
<proteinExistence type="predicted"/>
<dbReference type="GO" id="GO:0071732">
    <property type="term" value="P:cellular response to nitric oxide"/>
    <property type="evidence" value="ECO:0007669"/>
    <property type="project" value="UniProtKB-ARBA"/>
</dbReference>
<dbReference type="NCBIfam" id="TIGR00229">
    <property type="entry name" value="sensory_box"/>
    <property type="match status" value="3"/>
</dbReference>
<keyword evidence="11" id="KW-0472">Membrane</keyword>
<dbReference type="GO" id="GO:0005524">
    <property type="term" value="F:ATP binding"/>
    <property type="evidence" value="ECO:0007669"/>
    <property type="project" value="UniProtKB-KW"/>
</dbReference>
<dbReference type="GO" id="GO:0006355">
    <property type="term" value="P:regulation of DNA-templated transcription"/>
    <property type="evidence" value="ECO:0007669"/>
    <property type="project" value="InterPro"/>
</dbReference>
<evidence type="ECO:0000256" key="6">
    <source>
        <dbReference type="ARBA" id="ARBA00022692"/>
    </source>
</evidence>
<evidence type="ECO:0000256" key="9">
    <source>
        <dbReference type="ARBA" id="ARBA00022840"/>
    </source>
</evidence>
<dbReference type="InterPro" id="IPR000700">
    <property type="entry name" value="PAS-assoc_C"/>
</dbReference>
<comment type="catalytic activity">
    <reaction evidence="12">
        <text>3',3'-c-di-GMP + H2O = 5'-phosphoguanylyl(3'-&gt;5')guanosine + H(+)</text>
        <dbReference type="Rhea" id="RHEA:24902"/>
        <dbReference type="ChEBI" id="CHEBI:15377"/>
        <dbReference type="ChEBI" id="CHEBI:15378"/>
        <dbReference type="ChEBI" id="CHEBI:58754"/>
        <dbReference type="ChEBI" id="CHEBI:58805"/>
        <dbReference type="EC" id="3.1.4.52"/>
    </reaction>
    <physiologicalReaction direction="left-to-right" evidence="12">
        <dbReference type="Rhea" id="RHEA:24903"/>
    </physiologicalReaction>
</comment>
<dbReference type="PROSITE" id="PS50113">
    <property type="entry name" value="PAC"/>
    <property type="match status" value="2"/>
</dbReference>
<name>K4KPW4_SIMAS</name>
<evidence type="ECO:0000256" key="10">
    <source>
        <dbReference type="ARBA" id="ARBA00022989"/>
    </source>
</evidence>
<dbReference type="InterPro" id="IPR035919">
    <property type="entry name" value="EAL_sf"/>
</dbReference>
<dbReference type="KEGG" id="saga:M5M_15815"/>
<dbReference type="InterPro" id="IPR043128">
    <property type="entry name" value="Rev_trsase/Diguanyl_cyclase"/>
</dbReference>
<dbReference type="FunFam" id="3.30.450.20:FF:000099">
    <property type="entry name" value="Sensory box sensor histidine kinase"/>
    <property type="match status" value="1"/>
</dbReference>
<feature type="domain" description="PAC" evidence="17">
    <location>
        <begin position="396"/>
        <end position="446"/>
    </location>
</feature>
<evidence type="ECO:0000256" key="5">
    <source>
        <dbReference type="ARBA" id="ARBA00022679"/>
    </source>
</evidence>
<dbReference type="GO" id="GO:0007165">
    <property type="term" value="P:signal transduction"/>
    <property type="evidence" value="ECO:0007669"/>
    <property type="project" value="UniProtKB-ARBA"/>
</dbReference>
<feature type="domain" description="PAS" evidence="16">
    <location>
        <begin position="325"/>
        <end position="369"/>
    </location>
</feature>
<dbReference type="Pfam" id="PF13185">
    <property type="entry name" value="GAF_2"/>
    <property type="match status" value="1"/>
</dbReference>
<evidence type="ECO:0000313" key="21">
    <source>
        <dbReference type="EMBL" id="AFV00296.1"/>
    </source>
</evidence>
<evidence type="ECO:0000256" key="1">
    <source>
        <dbReference type="ARBA" id="ARBA00001946"/>
    </source>
</evidence>
<dbReference type="Pfam" id="PF13426">
    <property type="entry name" value="PAS_9"/>
    <property type="match status" value="1"/>
</dbReference>
<dbReference type="SUPFAM" id="SSF55073">
    <property type="entry name" value="Nucleotide cyclase"/>
    <property type="match status" value="1"/>
</dbReference>
<dbReference type="STRING" id="1117647.M5M_15815"/>
<evidence type="ECO:0000259" key="16">
    <source>
        <dbReference type="PROSITE" id="PS50112"/>
    </source>
</evidence>
<dbReference type="SMART" id="SM00267">
    <property type="entry name" value="GGDEF"/>
    <property type="match status" value="1"/>
</dbReference>
<reference evidence="21 22" key="1">
    <citation type="journal article" date="2013" name="Genome Announc.">
        <title>Complete genome sequence of Simiduia agarivorans SA1(T), a marine bacterium able to degrade a variety of polysaccharides.</title>
        <authorList>
            <person name="Lin S.Y."/>
            <person name="Shieh W.Y."/>
            <person name="Chen J.S."/>
            <person name="Tang S.L."/>
        </authorList>
    </citation>
    <scope>NUCLEOTIDE SEQUENCE [LARGE SCALE GENOMIC DNA]</scope>
    <source>
        <strain evidence="22">DSM 21679 / JCM 13881 / BCRC 17597 / SA1</strain>
    </source>
</reference>
<dbReference type="eggNOG" id="COG5001">
    <property type="taxonomic scope" value="Bacteria"/>
</dbReference>
<sequence>MTRTLTLSLGVIASLLLAAAAAYFTAAENRQLAEAKLQRDAAALARELSQLVLAVEHGVRGTRGAIIAAGERFDHTVFKRYIESRDIAREFPGIPGFAWIERVPPAQREDVLRRAAEEQPGFTLRQYMPNEQDLFLLRYVEPTLFVQSGLGLDLASEPGRRQALVHAQTTNKLVLSAPLQQSQHRLQSTPDYLAILSVEADAGHRGWVLAPIYMTPFLHQVMGDDASIHLVLTDADARFSLGQAAPTRAWLYLNASPLGSQKDLNLYGRQWQLSVSPGPKFLSTLAIHDPRLIFLAVLATGLLITAVKALLETQRQQRVLLEQNQQEQLGLLIDAAPCGMMLLNASYQFIAVNKKLCEQTGYQRNELVDASFALIMGESPDGQNLQFSNADMRDNPGIDMMVRRKDGHIFPAALGLSTIRINDQNHIIATLDDVTERRKIERQIADSEATFRKLANAMPQHVWITQPDGELGYANERCLDFFKLSFDQLREQWFDQIHPDDQNHAIEQWLHATNSGEDYSCQFRLKPANGDYIWFISRAIPVEDELGNVVAWYGTNTDVSESMAAQQAVEQQAKNTQAIIDGVMDAIITINEQGLISQFNTAAEALFGYSEKEVLGKNVNLLVPDPHHHQHDQYIQNYLNGGEAKIIGKGGVVDGKKRDESLFKMELRIAEIWHQNQRQFIGMVRDITERHNNDKLLKAQDHILGMIATNTELPITLDALVRDIEELAPDLIASVLLLDSSGRRLLHGAAPSLPSEINAAINGLAIGPKVGACGTAVYYQKQIICSDIRTDPHWEDFRELALKHNLLACWSTPIISMNEVLGSFALYFRTPRTPTETHQRIINMAQHVATLAITHDRRETRIKQLAFYDSLTRLPNRALGMDRLSRAISDAQRRSESLAVMFIDLDGFKTINDSLGHHVGDRLLKLAAARLDKCVRENDTVARLGGDEFIVILHGPKDSLADVVAQKVLEAMTRKFQIDEHALHVSCSIGVALYPRDGADAQSLLRNADAAMYRAKELGRNNAQYYTEELNRAAMERITLESEIRAALERQEFYLHYQPRVNNRTGKIIGLEALVRWQHPSRGTLGPNVFIPVAEQSGLITALGEWVLNHACTQVNLWLNQLSTPLSISVNLSPRQFRDPALTEKVAHILAQSALPPELLELEITESMVMDDAHDTTVQLHQLKSLGITLAIDDFGTGYSNLSRLKHLPVDVLKIDKSFVDGIPDDTDDTAIATTIIAMGHHLNLKIVAEGVETFQQQKFLSENQCDEMQGYLFGKPVSTKDIEHILGLAPRQTRQQ</sequence>
<feature type="chain" id="PRO_5003878513" description="Sensor protein FixL" evidence="15">
    <location>
        <begin position="27"/>
        <end position="1297"/>
    </location>
</feature>
<dbReference type="InterPro" id="IPR006189">
    <property type="entry name" value="CHASE_dom"/>
</dbReference>
<evidence type="ECO:0000256" key="12">
    <source>
        <dbReference type="ARBA" id="ARBA00051114"/>
    </source>
</evidence>
<evidence type="ECO:0000259" key="19">
    <source>
        <dbReference type="PROSITE" id="PS50883"/>
    </source>
</evidence>
<keyword evidence="22" id="KW-1185">Reference proteome</keyword>
<dbReference type="PROSITE" id="PS50839">
    <property type="entry name" value="CHASE"/>
    <property type="match status" value="1"/>
</dbReference>
<dbReference type="GO" id="GO:0016301">
    <property type="term" value="F:kinase activity"/>
    <property type="evidence" value="ECO:0007669"/>
    <property type="project" value="UniProtKB-KW"/>
</dbReference>
<evidence type="ECO:0000256" key="8">
    <source>
        <dbReference type="ARBA" id="ARBA00022777"/>
    </source>
</evidence>
<dbReference type="NCBIfam" id="TIGR00254">
    <property type="entry name" value="GGDEF"/>
    <property type="match status" value="1"/>
</dbReference>
<dbReference type="Pfam" id="PF00563">
    <property type="entry name" value="EAL"/>
    <property type="match status" value="1"/>
</dbReference>
<dbReference type="InterPro" id="IPR001610">
    <property type="entry name" value="PAC"/>
</dbReference>
<evidence type="ECO:0000259" key="17">
    <source>
        <dbReference type="PROSITE" id="PS50113"/>
    </source>
</evidence>
<feature type="domain" description="PAS" evidence="16">
    <location>
        <begin position="447"/>
        <end position="517"/>
    </location>
</feature>
<keyword evidence="4" id="KW-0973">c-di-GMP</keyword>
<comment type="subcellular location">
    <subcellularLocation>
        <location evidence="2">Membrane</location>
    </subcellularLocation>
</comment>
<feature type="domain" description="CHASE" evidence="18">
    <location>
        <begin position="69"/>
        <end position="198"/>
    </location>
</feature>
<dbReference type="Gene3D" id="3.30.450.350">
    <property type="entry name" value="CHASE domain"/>
    <property type="match status" value="1"/>
</dbReference>
<dbReference type="SMART" id="SM00091">
    <property type="entry name" value="PAS"/>
    <property type="match status" value="3"/>
</dbReference>
<dbReference type="InterPro" id="IPR000160">
    <property type="entry name" value="GGDEF_dom"/>
</dbReference>
<dbReference type="RefSeq" id="WP_015048448.1">
    <property type="nucleotide sequence ID" value="NC_018868.3"/>
</dbReference>
<evidence type="ECO:0000313" key="22">
    <source>
        <dbReference type="Proteomes" id="UP000000466"/>
    </source>
</evidence>
<dbReference type="FunFam" id="3.30.70.270:FF:000001">
    <property type="entry name" value="Diguanylate cyclase domain protein"/>
    <property type="match status" value="1"/>
</dbReference>
<dbReference type="Pfam" id="PF00989">
    <property type="entry name" value="PAS"/>
    <property type="match status" value="1"/>
</dbReference>
<dbReference type="InterPro" id="IPR000014">
    <property type="entry name" value="PAS"/>
</dbReference>
<feature type="domain" description="GGDEF" evidence="20">
    <location>
        <begin position="896"/>
        <end position="1028"/>
    </location>
</feature>
<dbReference type="SUPFAM" id="SSF141868">
    <property type="entry name" value="EAL domain-like"/>
    <property type="match status" value="1"/>
</dbReference>
<dbReference type="PANTHER" id="PTHR44757:SF2">
    <property type="entry name" value="BIOFILM ARCHITECTURE MAINTENANCE PROTEIN MBAA"/>
    <property type="match status" value="1"/>
</dbReference>
<dbReference type="PANTHER" id="PTHR44757">
    <property type="entry name" value="DIGUANYLATE CYCLASE DGCP"/>
    <property type="match status" value="1"/>
</dbReference>
<dbReference type="Pfam" id="PF00990">
    <property type="entry name" value="GGDEF"/>
    <property type="match status" value="1"/>
</dbReference>
<dbReference type="SMART" id="SM00086">
    <property type="entry name" value="PAC"/>
    <property type="match status" value="3"/>
</dbReference>
<dbReference type="EC" id="3.1.4.52" evidence="3"/>
<gene>
    <name evidence="21" type="ordered locus">M5M_15815</name>
</gene>
<dbReference type="InterPro" id="IPR029016">
    <property type="entry name" value="GAF-like_dom_sf"/>
</dbReference>
<dbReference type="Gene3D" id="3.30.450.40">
    <property type="match status" value="1"/>
</dbReference>
<dbReference type="SUPFAM" id="SSF55785">
    <property type="entry name" value="PYP-like sensor domain (PAS domain)"/>
    <property type="match status" value="3"/>
</dbReference>
<organism evidence="21 22">
    <name type="scientific">Simiduia agarivorans (strain DSM 21679 / JCM 13881 / BCRC 17597 / SA1)</name>
    <dbReference type="NCBI Taxonomy" id="1117647"/>
    <lineage>
        <taxon>Bacteria</taxon>
        <taxon>Pseudomonadati</taxon>
        <taxon>Pseudomonadota</taxon>
        <taxon>Gammaproteobacteria</taxon>
        <taxon>Cellvibrionales</taxon>
        <taxon>Cellvibrionaceae</taxon>
        <taxon>Simiduia</taxon>
    </lineage>
</organism>
<dbReference type="Gene3D" id="3.30.450.20">
    <property type="entry name" value="PAS domain"/>
    <property type="match status" value="3"/>
</dbReference>
<dbReference type="SMART" id="SM01079">
    <property type="entry name" value="CHASE"/>
    <property type="match status" value="1"/>
</dbReference>
<dbReference type="InterPro" id="IPR042240">
    <property type="entry name" value="CHASE_sf"/>
</dbReference>
<keyword evidence="15" id="KW-0732">Signal</keyword>
<dbReference type="EMBL" id="CP003746">
    <property type="protein sequence ID" value="AFV00296.1"/>
    <property type="molecule type" value="Genomic_DNA"/>
</dbReference>
<dbReference type="InterPro" id="IPR003018">
    <property type="entry name" value="GAF"/>
</dbReference>
<keyword evidence="6" id="KW-0812">Transmembrane</keyword>
<dbReference type="SUPFAM" id="SSF55781">
    <property type="entry name" value="GAF domain-like"/>
    <property type="match status" value="1"/>
</dbReference>
<evidence type="ECO:0000256" key="15">
    <source>
        <dbReference type="SAM" id="SignalP"/>
    </source>
</evidence>
<keyword evidence="7" id="KW-0547">Nucleotide-binding</keyword>
<accession>K4KPW4</accession>
<dbReference type="Pfam" id="PF08447">
    <property type="entry name" value="PAS_3"/>
    <property type="match status" value="1"/>
</dbReference>
<keyword evidence="9" id="KW-0067">ATP-binding</keyword>
<dbReference type="InterPro" id="IPR001633">
    <property type="entry name" value="EAL_dom"/>
</dbReference>
<keyword evidence="5" id="KW-0808">Transferase</keyword>
<feature type="signal peptide" evidence="15">
    <location>
        <begin position="1"/>
        <end position="26"/>
    </location>
</feature>
<evidence type="ECO:0000256" key="14">
    <source>
        <dbReference type="ARBA" id="ARBA00070616"/>
    </source>
</evidence>
<dbReference type="GO" id="GO:0071111">
    <property type="term" value="F:cyclic-guanylate-specific phosphodiesterase activity"/>
    <property type="evidence" value="ECO:0007669"/>
    <property type="project" value="UniProtKB-EC"/>
</dbReference>
<dbReference type="PROSITE" id="PS50883">
    <property type="entry name" value="EAL"/>
    <property type="match status" value="1"/>
</dbReference>
<dbReference type="SMART" id="SM00052">
    <property type="entry name" value="EAL"/>
    <property type="match status" value="1"/>
</dbReference>
<dbReference type="HOGENOM" id="CLU_000445_41_0_6"/>
<dbReference type="GO" id="GO:0016020">
    <property type="term" value="C:membrane"/>
    <property type="evidence" value="ECO:0007669"/>
    <property type="project" value="UniProtKB-SubCell"/>
</dbReference>
<dbReference type="FunFam" id="3.30.450.20:FF:000060">
    <property type="entry name" value="Sensor protein FixL"/>
    <property type="match status" value="1"/>
</dbReference>
<evidence type="ECO:0000256" key="7">
    <source>
        <dbReference type="ARBA" id="ARBA00022741"/>
    </source>
</evidence>
<feature type="domain" description="PAC" evidence="17">
    <location>
        <begin position="519"/>
        <end position="571"/>
    </location>
</feature>
<evidence type="ECO:0000256" key="11">
    <source>
        <dbReference type="ARBA" id="ARBA00023136"/>
    </source>
</evidence>
<dbReference type="CDD" id="cd00130">
    <property type="entry name" value="PAS"/>
    <property type="match status" value="3"/>
</dbReference>
<comment type="function">
    <text evidence="13">Putative oxygen sensor; modulates the activity of FixJ, a transcriptional activator of nitrogen fixation fixK gene. FixL probably acts as a kinase that phosphorylates FixJ.</text>
</comment>
<dbReference type="InterPro" id="IPR035965">
    <property type="entry name" value="PAS-like_dom_sf"/>
</dbReference>
<evidence type="ECO:0000256" key="2">
    <source>
        <dbReference type="ARBA" id="ARBA00004370"/>
    </source>
</evidence>
<keyword evidence="8" id="KW-0418">Kinase</keyword>
<dbReference type="CDD" id="cd01949">
    <property type="entry name" value="GGDEF"/>
    <property type="match status" value="1"/>
</dbReference>